<dbReference type="PANTHER" id="PTHR35526:SF3">
    <property type="entry name" value="ANTI-SIGMA-F FACTOR RSBW"/>
    <property type="match status" value="1"/>
</dbReference>
<keyword evidence="1" id="KW-0723">Serine/threonine-protein kinase</keyword>
<dbReference type="Gene3D" id="3.30.565.10">
    <property type="entry name" value="Histidine kinase-like ATPase, C-terminal domain"/>
    <property type="match status" value="1"/>
</dbReference>
<evidence type="ECO:0000259" key="3">
    <source>
        <dbReference type="Pfam" id="PF13581"/>
    </source>
</evidence>
<keyword evidence="1" id="KW-0418">Kinase</keyword>
<reference evidence="4" key="1">
    <citation type="submission" date="2020-07" db="EMBL/GenBank/DDBJ databases">
        <authorList>
            <person name="Tarantini F.S."/>
            <person name="Hong K.W."/>
            <person name="Chan K.G."/>
        </authorList>
    </citation>
    <scope>NUCLEOTIDE SEQUENCE</scope>
    <source>
        <strain evidence="4">32-07</strain>
    </source>
</reference>
<feature type="domain" description="Histidine kinase/HSP90-like ATPase" evidence="3">
    <location>
        <begin position="76"/>
        <end position="197"/>
    </location>
</feature>
<protein>
    <submittedName>
        <fullName evidence="4">ATP-binding protein</fullName>
    </submittedName>
</protein>
<dbReference type="InterPro" id="IPR036890">
    <property type="entry name" value="HATPase_C_sf"/>
</dbReference>
<keyword evidence="4" id="KW-0067">ATP-binding</keyword>
<evidence type="ECO:0000313" key="5">
    <source>
        <dbReference type="Proteomes" id="UP001049518"/>
    </source>
</evidence>
<organism evidence="4 5">
    <name type="scientific">Actinomadura graeca</name>
    <dbReference type="NCBI Taxonomy" id="2750812"/>
    <lineage>
        <taxon>Bacteria</taxon>
        <taxon>Bacillati</taxon>
        <taxon>Actinomycetota</taxon>
        <taxon>Actinomycetes</taxon>
        <taxon>Streptosporangiales</taxon>
        <taxon>Thermomonosporaceae</taxon>
        <taxon>Actinomadura</taxon>
    </lineage>
</organism>
<dbReference type="PANTHER" id="PTHR35526">
    <property type="entry name" value="ANTI-SIGMA-F FACTOR RSBW-RELATED"/>
    <property type="match status" value="1"/>
</dbReference>
<dbReference type="InterPro" id="IPR050267">
    <property type="entry name" value="Anti-sigma-factor_SerPK"/>
</dbReference>
<evidence type="ECO:0000256" key="1">
    <source>
        <dbReference type="ARBA" id="ARBA00022527"/>
    </source>
</evidence>
<dbReference type="EMBL" id="CP059572">
    <property type="protein sequence ID" value="QXJ25559.1"/>
    <property type="molecule type" value="Genomic_DNA"/>
</dbReference>
<dbReference type="SUPFAM" id="SSF55874">
    <property type="entry name" value="ATPase domain of HSP90 chaperone/DNA topoisomerase II/histidine kinase"/>
    <property type="match status" value="1"/>
</dbReference>
<keyword evidence="4" id="KW-0547">Nucleotide-binding</keyword>
<gene>
    <name evidence="4" type="ORF">AGRA3207_007070</name>
</gene>
<feature type="compositionally biased region" description="Low complexity" evidence="2">
    <location>
        <begin position="1"/>
        <end position="15"/>
    </location>
</feature>
<dbReference type="Pfam" id="PF13581">
    <property type="entry name" value="HATPase_c_2"/>
    <property type="match status" value="1"/>
</dbReference>
<sequence>MTLDQADDVAALAAKGGRRTRHAAAAHTTWPDSPPHAPARTHAPAARPAPVPAPGLPGLWPTPHEGAPRTARRVLPAEMGAPRTARDFVQATLREWAVGGDRENVVIAVSELVTNALRHGMDGLPRPLPPCPIQVVLLGHPRRLVAVVSDPGLRVPEPVAPEPDRFGEGGRGLLVVGAVSDTWGWARLATGGKAVWAAFDLRVSPPAPPH</sequence>
<keyword evidence="1" id="KW-0808">Transferase</keyword>
<accession>A0ABX8R3D9</accession>
<name>A0ABX8R3D9_9ACTN</name>
<evidence type="ECO:0000313" key="4">
    <source>
        <dbReference type="EMBL" id="QXJ25559.1"/>
    </source>
</evidence>
<evidence type="ECO:0000256" key="2">
    <source>
        <dbReference type="SAM" id="MobiDB-lite"/>
    </source>
</evidence>
<dbReference type="Proteomes" id="UP001049518">
    <property type="component" value="Chromosome"/>
</dbReference>
<dbReference type="CDD" id="cd16936">
    <property type="entry name" value="HATPase_RsbW-like"/>
    <property type="match status" value="1"/>
</dbReference>
<keyword evidence="5" id="KW-1185">Reference proteome</keyword>
<dbReference type="InterPro" id="IPR003594">
    <property type="entry name" value="HATPase_dom"/>
</dbReference>
<proteinExistence type="predicted"/>
<feature type="region of interest" description="Disordered" evidence="2">
    <location>
        <begin position="1"/>
        <end position="68"/>
    </location>
</feature>
<dbReference type="GO" id="GO:0005524">
    <property type="term" value="F:ATP binding"/>
    <property type="evidence" value="ECO:0007669"/>
    <property type="project" value="UniProtKB-KW"/>
</dbReference>
<dbReference type="RefSeq" id="WP_231331649.1">
    <property type="nucleotide sequence ID" value="NZ_CP059572.1"/>
</dbReference>